<proteinExistence type="predicted"/>
<gene>
    <name evidence="1" type="ORF">DCF82_23255</name>
</gene>
<accession>A0A3B8WVW7</accession>
<name>A0A3B8WVW7_MARNT</name>
<evidence type="ECO:0000313" key="2">
    <source>
        <dbReference type="Proteomes" id="UP000261325"/>
    </source>
</evidence>
<dbReference type="InterPro" id="IPR008713">
    <property type="entry name" value="Phage_lambda_NinG"/>
</dbReference>
<protein>
    <submittedName>
        <fullName evidence="1">NinG family protein</fullName>
    </submittedName>
</protein>
<sequence length="198" mass="23193">MKKCRVCKAKFEPFNSLQQVCSTACALQKAQKDLQKDAERKAKEQRQWIREQKAKLKTRNQWRKEAQQAFNKFIRTRDEHEPCICCGQWGSDEAWKPGGQWDAGHYLSVGSHPELRFDEANCHKQLKSCNAGEGKFAHKRRTVSEEYRERLIQKIGQSEVDRLEGPHPARHYSIDDFKEIKAYYNAKIRELKAERKAA</sequence>
<organism evidence="1 2">
    <name type="scientific">Marinobacter nauticus</name>
    <name type="common">Marinobacter hydrocarbonoclasticus</name>
    <name type="synonym">Marinobacter aquaeolei</name>
    <dbReference type="NCBI Taxonomy" id="2743"/>
    <lineage>
        <taxon>Bacteria</taxon>
        <taxon>Pseudomonadati</taxon>
        <taxon>Pseudomonadota</taxon>
        <taxon>Gammaproteobacteria</taxon>
        <taxon>Pseudomonadales</taxon>
        <taxon>Marinobacteraceae</taxon>
        <taxon>Marinobacter</taxon>
    </lineage>
</organism>
<dbReference type="AlphaFoldDB" id="A0A3B8WVW7"/>
<reference evidence="1 2" key="1">
    <citation type="journal article" date="2018" name="Nat. Biotechnol.">
        <title>A standardized bacterial taxonomy based on genome phylogeny substantially revises the tree of life.</title>
        <authorList>
            <person name="Parks D.H."/>
            <person name="Chuvochina M."/>
            <person name="Waite D.W."/>
            <person name="Rinke C."/>
            <person name="Skarshewski A."/>
            <person name="Chaumeil P.A."/>
            <person name="Hugenholtz P."/>
        </authorList>
    </citation>
    <scope>NUCLEOTIDE SEQUENCE [LARGE SCALE GENOMIC DNA]</scope>
    <source>
        <strain evidence="1">UBA9049</strain>
    </source>
</reference>
<dbReference type="Proteomes" id="UP000261325">
    <property type="component" value="Unassembled WGS sequence"/>
</dbReference>
<evidence type="ECO:0000313" key="1">
    <source>
        <dbReference type="EMBL" id="HAC30695.1"/>
    </source>
</evidence>
<dbReference type="Pfam" id="PF05766">
    <property type="entry name" value="NinG"/>
    <property type="match status" value="1"/>
</dbReference>
<comment type="caution">
    <text evidence="1">The sequence shown here is derived from an EMBL/GenBank/DDBJ whole genome shotgun (WGS) entry which is preliminary data.</text>
</comment>
<dbReference type="EMBL" id="DLYI01000313">
    <property type="protein sequence ID" value="HAC30695.1"/>
    <property type="molecule type" value="Genomic_DNA"/>
</dbReference>